<evidence type="ECO:0000313" key="1">
    <source>
        <dbReference type="EMBL" id="EOR96128.1"/>
    </source>
</evidence>
<dbReference type="STRING" id="1150600.ADIARSV_0641"/>
<reference evidence="1 2" key="1">
    <citation type="journal article" date="2013" name="Genome Announc.">
        <title>Draft Genome Sequence of Arcticibacter svalbardensis Strain MN12-7T, a Member of the Family Sphingobacteriaceae Isolated from an Arctic Soil Sample.</title>
        <authorList>
            <person name="Shivaji S."/>
            <person name="Ara S."/>
            <person name="Prasad S."/>
            <person name="Manasa B.P."/>
            <person name="Begum Z."/>
            <person name="Singh A."/>
            <person name="Kumar Pinnaka A."/>
        </authorList>
    </citation>
    <scope>NUCLEOTIDE SEQUENCE [LARGE SCALE GENOMIC DNA]</scope>
    <source>
        <strain evidence="1 2">MN12-7</strain>
    </source>
</reference>
<organism evidence="1 2">
    <name type="scientific">Arcticibacter svalbardensis MN12-7</name>
    <dbReference type="NCBI Taxonomy" id="1150600"/>
    <lineage>
        <taxon>Bacteria</taxon>
        <taxon>Pseudomonadati</taxon>
        <taxon>Bacteroidota</taxon>
        <taxon>Sphingobacteriia</taxon>
        <taxon>Sphingobacteriales</taxon>
        <taxon>Sphingobacteriaceae</taxon>
        <taxon>Arcticibacter</taxon>
    </lineage>
</organism>
<dbReference type="AlphaFoldDB" id="R9GWV6"/>
<sequence>MLVDTNLSGLVSTTTTANNAHVVDVNDNLRKIDTLTKGQRIFHDKTNSV</sequence>
<comment type="caution">
    <text evidence="1">The sequence shown here is derived from an EMBL/GenBank/DDBJ whole genome shotgun (WGS) entry which is preliminary data.</text>
</comment>
<name>R9GWV6_9SPHI</name>
<protein>
    <submittedName>
        <fullName evidence="1">Uncharacterized protein</fullName>
    </submittedName>
</protein>
<evidence type="ECO:0000313" key="2">
    <source>
        <dbReference type="Proteomes" id="UP000014174"/>
    </source>
</evidence>
<dbReference type="Proteomes" id="UP000014174">
    <property type="component" value="Unassembled WGS sequence"/>
</dbReference>
<gene>
    <name evidence="1" type="ORF">ADIARSV_0641</name>
</gene>
<keyword evidence="2" id="KW-1185">Reference proteome</keyword>
<proteinExistence type="predicted"/>
<accession>R9GWV6</accession>
<dbReference type="EMBL" id="AQPN01000023">
    <property type="protein sequence ID" value="EOR96128.1"/>
    <property type="molecule type" value="Genomic_DNA"/>
</dbReference>